<name>A0ABX0UB47_9FLAO</name>
<accession>A0ABX0UB47</accession>
<proteinExistence type="predicted"/>
<gene>
    <name evidence="4" type="ORF">FHR24_002525</name>
</gene>
<evidence type="ECO:0000313" key="4">
    <source>
        <dbReference type="EMBL" id="NIJ46047.1"/>
    </source>
</evidence>
<feature type="chain" id="PRO_5045224585" description="Secretion system C-terminal sorting domain-containing protein" evidence="2">
    <location>
        <begin position="23"/>
        <end position="158"/>
    </location>
</feature>
<reference evidence="4 5" key="1">
    <citation type="submission" date="2020-03" db="EMBL/GenBank/DDBJ databases">
        <title>Genomic Encyclopedia of Type Strains, Phase IV (KMG-IV): sequencing the most valuable type-strain genomes for metagenomic binning, comparative biology and taxonomic classification.</title>
        <authorList>
            <person name="Goeker M."/>
        </authorList>
    </citation>
    <scope>NUCLEOTIDE SEQUENCE [LARGE SCALE GENOMIC DNA]</scope>
    <source>
        <strain evidence="4 5">DSM 101599</strain>
    </source>
</reference>
<dbReference type="EMBL" id="JAASQL010000004">
    <property type="protein sequence ID" value="NIJ46047.1"/>
    <property type="molecule type" value="Genomic_DNA"/>
</dbReference>
<sequence>MKHKKTITNLTVILLGLGGVQAQENMVAVGGEIKTTGGTVNYSVGQVFYTNSVGSSGSVEQGVNQPYTISSTLGVDEKYILLELSVYPNPTTDFLNLKLKDFENVNFQLMDLLGRQVETKKVTENNTLISMSALPKATYFLSIVKNNQIVKTFKIIKN</sequence>
<evidence type="ECO:0000313" key="5">
    <source>
        <dbReference type="Proteomes" id="UP000745859"/>
    </source>
</evidence>
<evidence type="ECO:0000259" key="3">
    <source>
        <dbReference type="Pfam" id="PF18962"/>
    </source>
</evidence>
<dbReference type="InterPro" id="IPR026444">
    <property type="entry name" value="Secre_tail"/>
</dbReference>
<feature type="domain" description="Secretion system C-terminal sorting" evidence="3">
    <location>
        <begin position="86"/>
        <end position="154"/>
    </location>
</feature>
<organism evidence="4 5">
    <name type="scientific">Wenyingzhuangia heitensis</name>
    <dbReference type="NCBI Taxonomy" id="1487859"/>
    <lineage>
        <taxon>Bacteria</taxon>
        <taxon>Pseudomonadati</taxon>
        <taxon>Bacteroidota</taxon>
        <taxon>Flavobacteriia</taxon>
        <taxon>Flavobacteriales</taxon>
        <taxon>Flavobacteriaceae</taxon>
        <taxon>Wenyingzhuangia</taxon>
    </lineage>
</organism>
<dbReference type="RefSeq" id="WP_167189347.1">
    <property type="nucleotide sequence ID" value="NZ_JAASQL010000004.1"/>
</dbReference>
<dbReference type="Proteomes" id="UP000745859">
    <property type="component" value="Unassembled WGS sequence"/>
</dbReference>
<dbReference type="Pfam" id="PF18962">
    <property type="entry name" value="Por_Secre_tail"/>
    <property type="match status" value="1"/>
</dbReference>
<evidence type="ECO:0000256" key="1">
    <source>
        <dbReference type="ARBA" id="ARBA00022729"/>
    </source>
</evidence>
<dbReference type="NCBIfam" id="TIGR04183">
    <property type="entry name" value="Por_Secre_tail"/>
    <property type="match status" value="1"/>
</dbReference>
<keyword evidence="1 2" id="KW-0732">Signal</keyword>
<feature type="signal peptide" evidence="2">
    <location>
        <begin position="1"/>
        <end position="22"/>
    </location>
</feature>
<keyword evidence="5" id="KW-1185">Reference proteome</keyword>
<comment type="caution">
    <text evidence="4">The sequence shown here is derived from an EMBL/GenBank/DDBJ whole genome shotgun (WGS) entry which is preliminary data.</text>
</comment>
<protein>
    <recommendedName>
        <fullName evidence="3">Secretion system C-terminal sorting domain-containing protein</fullName>
    </recommendedName>
</protein>
<evidence type="ECO:0000256" key="2">
    <source>
        <dbReference type="SAM" id="SignalP"/>
    </source>
</evidence>